<organism evidence="1 2">
    <name type="scientific">Pseudomonas rhizophila</name>
    <dbReference type="NCBI Taxonomy" id="2045200"/>
    <lineage>
        <taxon>Bacteria</taxon>
        <taxon>Pseudomonadati</taxon>
        <taxon>Pseudomonadota</taxon>
        <taxon>Gammaproteobacteria</taxon>
        <taxon>Pseudomonadales</taxon>
        <taxon>Pseudomonadaceae</taxon>
        <taxon>Pseudomonas</taxon>
    </lineage>
</organism>
<dbReference type="RefSeq" id="WP_107321954.1">
    <property type="nucleotide sequence ID" value="NZ_CP024081.1"/>
</dbReference>
<gene>
    <name evidence="1" type="ORF">CRX69_09685</name>
</gene>
<proteinExistence type="predicted"/>
<dbReference type="InterPro" id="IPR050708">
    <property type="entry name" value="T6SS_VgrG/RHS"/>
</dbReference>
<evidence type="ECO:0000313" key="2">
    <source>
        <dbReference type="Proteomes" id="UP000241936"/>
    </source>
</evidence>
<dbReference type="Gene3D" id="2.180.10.10">
    <property type="entry name" value="RHS repeat-associated core"/>
    <property type="match status" value="1"/>
</dbReference>
<accession>A0ABM6UDE2</accession>
<dbReference type="Proteomes" id="UP000241936">
    <property type="component" value="Chromosome"/>
</dbReference>
<keyword evidence="2" id="KW-1185">Reference proteome</keyword>
<sequence>MSRLTHGGTPVLSVLDARAGSVRRVDYWRRSPNDDTQTLVTAQAYDVAGRLIARWDPRFYGTDTANLRNDYNLTGQPLRTRSVDGGWRLALPGLAGETLQRWDERGSHWRIAYDPQLRPVALEENSQVAVDTFIYADATADADHNLRGRLLEQVDPSGTVLLDSYGLVGLPLCETRIFHDSKVFTSRRLFGPSGAVLEQTDAGEHQQQSRYDLAGQLKQVQLRLKGQTDWQTVLHDAQYNAAGQIIEQHAGNSVISHWSYDPASARLLRQRSQKAPATALVDFEYVHDPMGNITRILDHTYTPTHFANQRVDGHRAFSYDSLYRLTSASGYDDGPPSDIPGLPQPTDPNNRLNYLQTYEYDEGGNLTKLTHVREGAGYTRQMFIDPGSNRGVRYQPGDPAPSFDTLFDRHGNLLALQPGQNLQWNARDQLAAVTLIDRETAANDQEHYRYSQGTRVYKRHETHTAKRDHFQDVRYLPGLEIRTRDNGEELHIIILDTGLINVRCLHWVTGKPADIDTDQLRYSLEDHSGSNMMELDQHAQLISHEGYYPFGATAWLIARPGVEVSYKTVRYSGKEMDISGLYYYGARYYAPWLQRWVSADPAGDVDGLNRYAFVGNNPLRYVDTDGQAKAESVIVLYSGFLSELSGESSRLLGQLHNIIQQKGVFRSLMGNLGGELVKGVFGYETGVLGGEVVDLVLPDAPFTTPYTTTGGLIGGNVGGDVAGEIADPFVHSAGLVGALIPQTSKISVEAIDRRLGIEGAVKDIKNWRQMKDEVIHPALNSVLNPSFVMNRVMGSWIPIIGGTLNMFARAIEGEDIKNRLDPVKIGKIETLLSDWKTAVEQRAAWAENAFDALGSDVISPADLLPNVNFMTSKEALAPISRAVLRKRTQATLANIKAAQQGITAYKEMGTTDNLWASWHAHPVGHGKGRPKWMTT</sequence>
<dbReference type="NCBIfam" id="TIGR03696">
    <property type="entry name" value="Rhs_assc_core"/>
    <property type="match status" value="1"/>
</dbReference>
<reference evidence="1 2" key="1">
    <citation type="journal article" date="2018" name="Front. Microbiol.">
        <title>Pseudomonas rhizophila S211, a New Plant Growth-Promoting Rhizobacterium with Potential in Pesticide-Bioremediation.</title>
        <authorList>
            <person name="Hassen W."/>
            <person name="Neifar M."/>
            <person name="Cherif H."/>
            <person name="Najjari A."/>
            <person name="Chouchane H."/>
            <person name="Driouich R.C."/>
            <person name="Salah A."/>
            <person name="Naili F."/>
            <person name="Mosbah A."/>
            <person name="Souissi Y."/>
            <person name="Raddadi N."/>
            <person name="Ouzari H.I."/>
            <person name="Fava F."/>
            <person name="Cherif A."/>
        </authorList>
    </citation>
    <scope>NUCLEOTIDE SEQUENCE [LARGE SCALE GENOMIC DNA]</scope>
    <source>
        <strain evidence="1 2">S211</strain>
    </source>
</reference>
<evidence type="ECO:0000313" key="1">
    <source>
        <dbReference type="EMBL" id="AVU75462.1"/>
    </source>
</evidence>
<protein>
    <submittedName>
        <fullName evidence="1">Toxin</fullName>
    </submittedName>
</protein>
<dbReference type="EMBL" id="CP024081">
    <property type="protein sequence ID" value="AVU75462.1"/>
    <property type="molecule type" value="Genomic_DNA"/>
</dbReference>
<dbReference type="InterPro" id="IPR022385">
    <property type="entry name" value="Rhs_assc_core"/>
</dbReference>
<dbReference type="PANTHER" id="PTHR32305:SF15">
    <property type="entry name" value="PROTEIN RHSA-RELATED"/>
    <property type="match status" value="1"/>
</dbReference>
<name>A0ABM6UDE2_9PSED</name>
<dbReference type="PANTHER" id="PTHR32305">
    <property type="match status" value="1"/>
</dbReference>